<dbReference type="GO" id="GO:0009507">
    <property type="term" value="C:chloroplast"/>
    <property type="evidence" value="ECO:0007669"/>
    <property type="project" value="TreeGrafter"/>
</dbReference>
<comment type="catalytic activity">
    <reaction evidence="9">
        <text>protoporphyrin IX + Mg(2+) + ATP + H2O = Mg-protoporphyrin IX + ADP + phosphate + 3 H(+)</text>
        <dbReference type="Rhea" id="RHEA:13961"/>
        <dbReference type="ChEBI" id="CHEBI:15377"/>
        <dbReference type="ChEBI" id="CHEBI:15378"/>
        <dbReference type="ChEBI" id="CHEBI:18420"/>
        <dbReference type="ChEBI" id="CHEBI:30616"/>
        <dbReference type="ChEBI" id="CHEBI:43474"/>
        <dbReference type="ChEBI" id="CHEBI:57306"/>
        <dbReference type="ChEBI" id="CHEBI:60492"/>
        <dbReference type="ChEBI" id="CHEBI:456216"/>
        <dbReference type="EC" id="6.6.1.1"/>
    </reaction>
</comment>
<keyword evidence="10" id="KW-0472">Membrane</keyword>
<dbReference type="InterPro" id="IPR003672">
    <property type="entry name" value="CobN/Mg_chltase"/>
</dbReference>
<organism evidence="12 13">
    <name type="scientific">Stephania yunnanensis</name>
    <dbReference type="NCBI Taxonomy" id="152371"/>
    <lineage>
        <taxon>Eukaryota</taxon>
        <taxon>Viridiplantae</taxon>
        <taxon>Streptophyta</taxon>
        <taxon>Embryophyta</taxon>
        <taxon>Tracheophyta</taxon>
        <taxon>Spermatophyta</taxon>
        <taxon>Magnoliopsida</taxon>
        <taxon>Ranunculales</taxon>
        <taxon>Menispermaceae</taxon>
        <taxon>Menispermoideae</taxon>
        <taxon>Cissampelideae</taxon>
        <taxon>Stephania</taxon>
    </lineage>
</organism>
<dbReference type="GO" id="GO:0016851">
    <property type="term" value="F:magnesium chelatase activity"/>
    <property type="evidence" value="ECO:0007669"/>
    <property type="project" value="UniProtKB-EC"/>
</dbReference>
<keyword evidence="7" id="KW-0149">Chlorophyll biosynthesis</keyword>
<comment type="similarity">
    <text evidence="1">Belongs to the Mg-chelatase subunit H family.</text>
</comment>
<keyword evidence="3" id="KW-0602">Photosynthesis</keyword>
<keyword evidence="10" id="KW-1133">Transmembrane helix</keyword>
<keyword evidence="6" id="KW-0067">ATP-binding</keyword>
<evidence type="ECO:0000256" key="5">
    <source>
        <dbReference type="ARBA" id="ARBA00022741"/>
    </source>
</evidence>
<sequence length="238" mass="27461">MASRSYPNHLVLFLDPLVFSAIGVKSTLIIMEVIPFLVLVRLPHLCRNQWGETDNAEWYKEKGIEVDVTLSCYGYEEMANGKGKGSRFESLVRELNSKNRYASFEVVGYLAEELRDESTYKTFCKDLEDANVFSGSLIFVEELAQKIKSAVEKERDRLEALFKRKKQSSAGFADSMLKLVRTLPKVLKYLPSDKAQYARLYILSLQFWLGGFLENLQNFLKMIFDFGMARIFVQTLHY</sequence>
<evidence type="ECO:0000259" key="11">
    <source>
        <dbReference type="Pfam" id="PF11965"/>
    </source>
</evidence>
<dbReference type="InterPro" id="IPR022571">
    <property type="entry name" value="Mg_chelatase_H_N"/>
</dbReference>
<evidence type="ECO:0000256" key="9">
    <source>
        <dbReference type="ARBA" id="ARBA00048693"/>
    </source>
</evidence>
<feature type="transmembrane region" description="Helical" evidence="10">
    <location>
        <begin position="17"/>
        <end position="40"/>
    </location>
</feature>
<protein>
    <recommendedName>
        <fullName evidence="2">magnesium chelatase</fullName>
        <ecNumber evidence="2">6.6.1.1</ecNumber>
    </recommendedName>
</protein>
<evidence type="ECO:0000256" key="7">
    <source>
        <dbReference type="ARBA" id="ARBA00023171"/>
    </source>
</evidence>
<reference evidence="12 13" key="1">
    <citation type="submission" date="2024-01" db="EMBL/GenBank/DDBJ databases">
        <title>Genome assemblies of Stephania.</title>
        <authorList>
            <person name="Yang L."/>
        </authorList>
    </citation>
    <scope>NUCLEOTIDE SEQUENCE [LARGE SCALE GENOMIC DNA]</scope>
    <source>
        <strain evidence="12">YNDBR</strain>
        <tissue evidence="12">Leaf</tissue>
    </source>
</reference>
<dbReference type="AlphaFoldDB" id="A0AAP0NQ39"/>
<evidence type="ECO:0000313" key="12">
    <source>
        <dbReference type="EMBL" id="KAK9114069.1"/>
    </source>
</evidence>
<evidence type="ECO:0000256" key="3">
    <source>
        <dbReference type="ARBA" id="ARBA00022531"/>
    </source>
</evidence>
<dbReference type="PANTHER" id="PTHR44119">
    <property type="entry name" value="MAGNESIUM-CHELATASE SUBUNIT CHLH, CHLOROPLASTIC"/>
    <property type="match status" value="1"/>
</dbReference>
<accession>A0AAP0NQ39</accession>
<dbReference type="Proteomes" id="UP001420932">
    <property type="component" value="Unassembled WGS sequence"/>
</dbReference>
<keyword evidence="13" id="KW-1185">Reference proteome</keyword>
<dbReference type="GO" id="GO:0015979">
    <property type="term" value="P:photosynthesis"/>
    <property type="evidence" value="ECO:0007669"/>
    <property type="project" value="UniProtKB-KW"/>
</dbReference>
<evidence type="ECO:0000256" key="4">
    <source>
        <dbReference type="ARBA" id="ARBA00022598"/>
    </source>
</evidence>
<comment type="caution">
    <text evidence="12">The sequence shown here is derived from an EMBL/GenBank/DDBJ whole genome shotgun (WGS) entry which is preliminary data.</text>
</comment>
<dbReference type="GO" id="GO:0015995">
    <property type="term" value="P:chlorophyll biosynthetic process"/>
    <property type="evidence" value="ECO:0007669"/>
    <property type="project" value="UniProtKB-KW"/>
</dbReference>
<dbReference type="Pfam" id="PF11965">
    <property type="entry name" value="DUF3479"/>
    <property type="match status" value="1"/>
</dbReference>
<evidence type="ECO:0000256" key="10">
    <source>
        <dbReference type="SAM" id="Phobius"/>
    </source>
</evidence>
<dbReference type="EC" id="6.6.1.1" evidence="2"/>
<proteinExistence type="inferred from homology"/>
<keyword evidence="4" id="KW-0436">Ligase</keyword>
<dbReference type="PANTHER" id="PTHR44119:SF1">
    <property type="entry name" value="MAGNESIUM-CHELATASE SUBUNIT CHLH, CHLOROPLASTIC"/>
    <property type="match status" value="1"/>
</dbReference>
<evidence type="ECO:0000256" key="8">
    <source>
        <dbReference type="ARBA" id="ARBA00023444"/>
    </source>
</evidence>
<keyword evidence="10" id="KW-0812">Transmembrane</keyword>
<evidence type="ECO:0000256" key="1">
    <source>
        <dbReference type="ARBA" id="ARBA00010851"/>
    </source>
</evidence>
<evidence type="ECO:0000313" key="13">
    <source>
        <dbReference type="Proteomes" id="UP001420932"/>
    </source>
</evidence>
<gene>
    <name evidence="12" type="ORF">Syun_020866</name>
</gene>
<dbReference type="GO" id="GO:0005524">
    <property type="term" value="F:ATP binding"/>
    <property type="evidence" value="ECO:0007669"/>
    <property type="project" value="UniProtKB-KW"/>
</dbReference>
<comment type="pathway">
    <text evidence="8">Porphyrin-containing compound metabolism.</text>
</comment>
<feature type="domain" description="Magnesium chelatase subunit H N-terminal" evidence="11">
    <location>
        <begin position="91"/>
        <end position="162"/>
    </location>
</feature>
<name>A0AAP0NQ39_9MAGN</name>
<dbReference type="EMBL" id="JBBNAF010000009">
    <property type="protein sequence ID" value="KAK9114069.1"/>
    <property type="molecule type" value="Genomic_DNA"/>
</dbReference>
<keyword evidence="5" id="KW-0547">Nucleotide-binding</keyword>
<evidence type="ECO:0000256" key="2">
    <source>
        <dbReference type="ARBA" id="ARBA00012825"/>
    </source>
</evidence>
<evidence type="ECO:0000256" key="6">
    <source>
        <dbReference type="ARBA" id="ARBA00022840"/>
    </source>
</evidence>